<reference evidence="2" key="1">
    <citation type="submission" date="2021-01" db="EMBL/GenBank/DDBJ databases">
        <authorList>
            <person name="Corre E."/>
            <person name="Pelletier E."/>
            <person name="Niang G."/>
            <person name="Scheremetjew M."/>
            <person name="Finn R."/>
            <person name="Kale V."/>
            <person name="Holt S."/>
            <person name="Cochrane G."/>
            <person name="Meng A."/>
            <person name="Brown T."/>
            <person name="Cohen L."/>
        </authorList>
    </citation>
    <scope>NUCLEOTIDE SEQUENCE</scope>
    <source>
        <strain evidence="2">308</strain>
    </source>
</reference>
<proteinExistence type="predicted"/>
<protein>
    <submittedName>
        <fullName evidence="2">Uncharacterized protein</fullName>
    </submittedName>
</protein>
<evidence type="ECO:0000313" key="2">
    <source>
        <dbReference type="EMBL" id="CAD8878144.1"/>
    </source>
</evidence>
<feature type="coiled-coil region" evidence="1">
    <location>
        <begin position="169"/>
        <end position="196"/>
    </location>
</feature>
<dbReference type="EMBL" id="HBFR01007394">
    <property type="protein sequence ID" value="CAD8878144.1"/>
    <property type="molecule type" value="Transcribed_RNA"/>
</dbReference>
<gene>
    <name evidence="2" type="ORF">CHYS00102_LOCUS5328</name>
</gene>
<dbReference type="AlphaFoldDB" id="A0A7S1B892"/>
<accession>A0A7S1B892</accession>
<sequence>MNGQGHSHKCYSEKHHTSHKKRINNLYNGRKLRQFVVAFCTIQQRVNMVFQFIRETFYEGRLFRLSRCRELEIAHRECMRKLDAARLAFEEEECKRSEEKMSKLRWLKSFKRVSESKISSDSMDRSPPPGSCNKEAHAAYACRAFALGCSPSLDALRACAAKGGAEECVKEQQALSACVNEQTEELEKELQKIIERKKIGGGNEEKGKDR</sequence>
<organism evidence="2">
    <name type="scientific">Corethron hystrix</name>
    <dbReference type="NCBI Taxonomy" id="216773"/>
    <lineage>
        <taxon>Eukaryota</taxon>
        <taxon>Sar</taxon>
        <taxon>Stramenopiles</taxon>
        <taxon>Ochrophyta</taxon>
        <taxon>Bacillariophyta</taxon>
        <taxon>Coscinodiscophyceae</taxon>
        <taxon>Corethrophycidae</taxon>
        <taxon>Corethrales</taxon>
        <taxon>Corethraceae</taxon>
        <taxon>Corethron</taxon>
    </lineage>
</organism>
<name>A0A7S1B892_9STRA</name>
<keyword evidence="1" id="KW-0175">Coiled coil</keyword>
<evidence type="ECO:0000256" key="1">
    <source>
        <dbReference type="SAM" id="Coils"/>
    </source>
</evidence>